<name>A0ABR7DCU5_9CLOT</name>
<protein>
    <submittedName>
        <fullName evidence="4">Glycosyltransferase family 4 protein</fullName>
    </submittedName>
</protein>
<evidence type="ECO:0000313" key="4">
    <source>
        <dbReference type="EMBL" id="MBC5628538.1"/>
    </source>
</evidence>
<evidence type="ECO:0000256" key="1">
    <source>
        <dbReference type="ARBA" id="ARBA00022679"/>
    </source>
</evidence>
<feature type="domain" description="Glycosyl transferase family 1" evidence="2">
    <location>
        <begin position="189"/>
        <end position="340"/>
    </location>
</feature>
<dbReference type="InterPro" id="IPR001296">
    <property type="entry name" value="Glyco_trans_1"/>
</dbReference>
<dbReference type="PANTHER" id="PTHR46401">
    <property type="entry name" value="GLYCOSYLTRANSFERASE WBBK-RELATED"/>
    <property type="match status" value="1"/>
</dbReference>
<dbReference type="PANTHER" id="PTHR46401:SF2">
    <property type="entry name" value="GLYCOSYLTRANSFERASE WBBK-RELATED"/>
    <property type="match status" value="1"/>
</dbReference>
<dbReference type="CDD" id="cd03801">
    <property type="entry name" value="GT4_PimA-like"/>
    <property type="match status" value="1"/>
</dbReference>
<evidence type="ECO:0000313" key="5">
    <source>
        <dbReference type="Proteomes" id="UP000596929"/>
    </source>
</evidence>
<evidence type="ECO:0000259" key="2">
    <source>
        <dbReference type="Pfam" id="PF00534"/>
    </source>
</evidence>
<keyword evidence="5" id="KW-1185">Reference proteome</keyword>
<proteinExistence type="predicted"/>
<dbReference type="EMBL" id="JACOOO010000010">
    <property type="protein sequence ID" value="MBC5628538.1"/>
    <property type="molecule type" value="Genomic_DNA"/>
</dbReference>
<feature type="domain" description="Glycosyltransferase subfamily 4-like N-terminal" evidence="3">
    <location>
        <begin position="16"/>
        <end position="175"/>
    </location>
</feature>
<gene>
    <name evidence="4" type="ORF">H8S20_06455</name>
</gene>
<organism evidence="4 5">
    <name type="scientific">Clostridium hominis</name>
    <dbReference type="NCBI Taxonomy" id="2763036"/>
    <lineage>
        <taxon>Bacteria</taxon>
        <taxon>Bacillati</taxon>
        <taxon>Bacillota</taxon>
        <taxon>Clostridia</taxon>
        <taxon>Eubacteriales</taxon>
        <taxon>Clostridiaceae</taxon>
        <taxon>Clostridium</taxon>
    </lineage>
</organism>
<dbReference type="Proteomes" id="UP000596929">
    <property type="component" value="Unassembled WGS sequence"/>
</dbReference>
<accession>A0ABR7DCU5</accession>
<comment type="caution">
    <text evidence="4">The sequence shown here is derived from an EMBL/GenBank/DDBJ whole genome shotgun (WGS) entry which is preliminary data.</text>
</comment>
<keyword evidence="1" id="KW-0808">Transferase</keyword>
<dbReference type="SUPFAM" id="SSF53756">
    <property type="entry name" value="UDP-Glycosyltransferase/glycogen phosphorylase"/>
    <property type="match status" value="1"/>
</dbReference>
<reference evidence="4 5" key="1">
    <citation type="submission" date="2020-08" db="EMBL/GenBank/DDBJ databases">
        <title>Genome public.</title>
        <authorList>
            <person name="Liu C."/>
            <person name="Sun Q."/>
        </authorList>
    </citation>
    <scope>NUCLEOTIDE SEQUENCE [LARGE SCALE GENOMIC DNA]</scope>
    <source>
        <strain evidence="4 5">NSJ-6</strain>
    </source>
</reference>
<dbReference type="Pfam" id="PF00534">
    <property type="entry name" value="Glycos_transf_1"/>
    <property type="match status" value="1"/>
</dbReference>
<dbReference type="Gene3D" id="3.40.50.2000">
    <property type="entry name" value="Glycogen Phosphorylase B"/>
    <property type="match status" value="2"/>
</dbReference>
<dbReference type="Pfam" id="PF13439">
    <property type="entry name" value="Glyco_transf_4"/>
    <property type="match status" value="1"/>
</dbReference>
<dbReference type="InterPro" id="IPR028098">
    <property type="entry name" value="Glyco_trans_4-like_N"/>
</dbReference>
<sequence>MKIAMIGQKGIPSRAGGVEVHVEEIAAGLCEKDVQVDVYARKSYCDEINDKYRGINIKYIPSINTKSLDAITYTFLATIYALFLGYDVIHYHALGPSSMAWLPRLFGIKVVCTVHGLDWQREKWGVFGKLYLKFGEFIIAKFANEIIVLTNSMKKHFKEKWNRDSTVISNGVYIEKNIAADIITDKYQLTKDSYILFLARLVPEKGAHYLINAYKKLKTDKKLVIVGGSSYTNDYVNSLYKLAGSDNNIIFTGFVKGKELEELYSNAYVYVLPSEIEGLPISLLEALSYGNCCIASDIDEICETMKEYGLYFKKGSDEMLSKVLYEILDNKGLVARYKDSSKGFVLSEYNWKDKVVDTLEVYNKCVNIDKKNSKIECHKIFDSRALGTLFKIILY</sequence>
<evidence type="ECO:0000259" key="3">
    <source>
        <dbReference type="Pfam" id="PF13439"/>
    </source>
</evidence>